<evidence type="ECO:0000313" key="4">
    <source>
        <dbReference type="Proteomes" id="UP000095709"/>
    </source>
</evidence>
<reference evidence="3 4" key="1">
    <citation type="submission" date="2015-09" db="EMBL/GenBank/DDBJ databases">
        <authorList>
            <consortium name="Pathogen Informatics"/>
        </authorList>
    </citation>
    <scope>NUCLEOTIDE SEQUENCE [LARGE SCALE GENOMIC DNA]</scope>
    <source>
        <strain evidence="3 4">2789STDY5834885</strain>
    </source>
</reference>
<feature type="region of interest" description="Disordered" evidence="1">
    <location>
        <begin position="194"/>
        <end position="216"/>
    </location>
</feature>
<keyword evidence="2" id="KW-1133">Transmembrane helix</keyword>
<accession>A0A174QT43</accession>
<sequence length="299" mass="35844">MKKTDVKKTERSKEFLAEEWLEIVLKGQNKGEGRFCRHGVCSFMGRQPLTFQPVKRKPELEKRFIESRIMESRIMESRTMEKRFRGTWNSWSGQEDLDSERNGYEKRLHNKTELTEEAETTEETEMERQLVQKSQAARWEEVVRHVLLYLPEVLVYLGSFWLFWGNEVLTEVGGVLEFYGKEYAVRRQWEREEKEEKKENLEGKQRNSKNRTALDTQKEETMDWNTAFAVLRKFYEEKWDYLNGCPRNEKAWDEEGELQCKIYISKKKGLDRDQKMEVMKLYETVEDRKVSEAVRVICG</sequence>
<feature type="transmembrane region" description="Helical" evidence="2">
    <location>
        <begin position="146"/>
        <end position="164"/>
    </location>
</feature>
<keyword evidence="2" id="KW-0812">Transmembrane</keyword>
<dbReference type="AlphaFoldDB" id="A0A174QT43"/>
<name>A0A174QT43_9FIRM</name>
<dbReference type="EMBL" id="CZAL01000016">
    <property type="protein sequence ID" value="CUP76433.1"/>
    <property type="molecule type" value="Genomic_DNA"/>
</dbReference>
<gene>
    <name evidence="3" type="ORF">ERS852498_02764</name>
</gene>
<organism evidence="3 4">
    <name type="scientific">Fusicatenibacter saccharivorans</name>
    <dbReference type="NCBI Taxonomy" id="1150298"/>
    <lineage>
        <taxon>Bacteria</taxon>
        <taxon>Bacillati</taxon>
        <taxon>Bacillota</taxon>
        <taxon>Clostridia</taxon>
        <taxon>Lachnospirales</taxon>
        <taxon>Lachnospiraceae</taxon>
        <taxon>Fusicatenibacter</taxon>
    </lineage>
</organism>
<evidence type="ECO:0000313" key="3">
    <source>
        <dbReference type="EMBL" id="CUP76433.1"/>
    </source>
</evidence>
<protein>
    <submittedName>
        <fullName evidence="3">Uncharacterized protein</fullName>
    </submittedName>
</protein>
<dbReference type="Proteomes" id="UP000095709">
    <property type="component" value="Unassembled WGS sequence"/>
</dbReference>
<proteinExistence type="predicted"/>
<feature type="compositionally biased region" description="Basic and acidic residues" evidence="1">
    <location>
        <begin position="194"/>
        <end position="205"/>
    </location>
</feature>
<keyword evidence="2" id="KW-0472">Membrane</keyword>
<dbReference type="RefSeq" id="WP_055267604.1">
    <property type="nucleotide sequence ID" value="NZ_CZAL01000016.1"/>
</dbReference>
<evidence type="ECO:0000256" key="2">
    <source>
        <dbReference type="SAM" id="Phobius"/>
    </source>
</evidence>
<evidence type="ECO:0000256" key="1">
    <source>
        <dbReference type="SAM" id="MobiDB-lite"/>
    </source>
</evidence>